<name>A0A0E9T7M5_ANGAN</name>
<evidence type="ECO:0000313" key="1">
    <source>
        <dbReference type="EMBL" id="JAH49694.1"/>
    </source>
</evidence>
<dbReference type="EMBL" id="GBXM01058883">
    <property type="protein sequence ID" value="JAH49694.1"/>
    <property type="molecule type" value="Transcribed_RNA"/>
</dbReference>
<reference evidence="1" key="1">
    <citation type="submission" date="2014-11" db="EMBL/GenBank/DDBJ databases">
        <authorList>
            <person name="Amaro Gonzalez C."/>
        </authorList>
    </citation>
    <scope>NUCLEOTIDE SEQUENCE</scope>
</reference>
<accession>A0A0E9T7M5</accession>
<reference evidence="1" key="2">
    <citation type="journal article" date="2015" name="Fish Shellfish Immunol.">
        <title>Early steps in the European eel (Anguilla anguilla)-Vibrio vulnificus interaction in the gills: Role of the RtxA13 toxin.</title>
        <authorList>
            <person name="Callol A."/>
            <person name="Pajuelo D."/>
            <person name="Ebbesson L."/>
            <person name="Teles M."/>
            <person name="MacKenzie S."/>
            <person name="Amaro C."/>
        </authorList>
    </citation>
    <scope>NUCLEOTIDE SEQUENCE</scope>
</reference>
<organism evidence="1">
    <name type="scientific">Anguilla anguilla</name>
    <name type="common">European freshwater eel</name>
    <name type="synonym">Muraena anguilla</name>
    <dbReference type="NCBI Taxonomy" id="7936"/>
    <lineage>
        <taxon>Eukaryota</taxon>
        <taxon>Metazoa</taxon>
        <taxon>Chordata</taxon>
        <taxon>Craniata</taxon>
        <taxon>Vertebrata</taxon>
        <taxon>Euteleostomi</taxon>
        <taxon>Actinopterygii</taxon>
        <taxon>Neopterygii</taxon>
        <taxon>Teleostei</taxon>
        <taxon>Anguilliformes</taxon>
        <taxon>Anguillidae</taxon>
        <taxon>Anguilla</taxon>
    </lineage>
</organism>
<sequence length="12" mass="1537">MSFIIHCIRCQW</sequence>
<proteinExistence type="predicted"/>
<protein>
    <submittedName>
        <fullName evidence="1">Uncharacterized protein</fullName>
    </submittedName>
</protein>